<evidence type="ECO:0000256" key="1">
    <source>
        <dbReference type="SAM" id="MobiDB-lite"/>
    </source>
</evidence>
<feature type="region of interest" description="Disordered" evidence="1">
    <location>
        <begin position="1"/>
        <end position="60"/>
    </location>
</feature>
<accession>A0A0T6LKL4</accession>
<proteinExistence type="predicted"/>
<feature type="compositionally biased region" description="Pro residues" evidence="1">
    <location>
        <begin position="21"/>
        <end position="58"/>
    </location>
</feature>
<dbReference type="AlphaFoldDB" id="A0A0T6LKL4"/>
<reference evidence="2 3" key="1">
    <citation type="submission" date="2015-10" db="EMBL/GenBank/DDBJ databases">
        <title>Draft genome sequence of pyrrolomycin-producing Streptomyces vitaminophilus.</title>
        <authorList>
            <person name="Graham D.E."/>
            <person name="Mahan K.M."/>
            <person name="Klingeman D.M."/>
            <person name="Hettich R.L."/>
            <person name="Parry R.J."/>
        </authorList>
    </citation>
    <scope>NUCLEOTIDE SEQUENCE [LARGE SCALE GENOMIC DNA]</scope>
    <source>
        <strain evidence="2 3">ATCC 31673</strain>
    </source>
</reference>
<evidence type="ECO:0000313" key="2">
    <source>
        <dbReference type="EMBL" id="KRV46417.1"/>
    </source>
</evidence>
<dbReference type="Proteomes" id="UP000050867">
    <property type="component" value="Unassembled WGS sequence"/>
</dbReference>
<evidence type="ECO:0000313" key="3">
    <source>
        <dbReference type="Proteomes" id="UP000050867"/>
    </source>
</evidence>
<feature type="compositionally biased region" description="Polar residues" evidence="1">
    <location>
        <begin position="1"/>
        <end position="12"/>
    </location>
</feature>
<name>A0A0T6LKL4_WENVI</name>
<comment type="caution">
    <text evidence="2">The sequence shown here is derived from an EMBL/GenBank/DDBJ whole genome shotgun (WGS) entry which is preliminary data.</text>
</comment>
<sequence length="263" mass="27937">MPGQPGPQSYQGTGTGQPNPYIQPQPAPPGGPNPYAQPPTGQPGPYGPGVPPPGPPGAPVAGGGGKKALYALLGAGIASVLWGGALVGFQMLGDDEADLGAYALKDNLCAASDISGMKEKYPVEDEDPSHDELEHAALDSMSCNLSLKKEGADYSNAYLSINVELHKKTDPSAEFEARWESYAHLETKYKVEEVDGLGDKAYLVTPDPNDENTSRSVYLGVRDGWMTYTMSWSDFDTSSEESVSEITPVIKKDTEATLKKLSQ</sequence>
<dbReference type="EMBL" id="LLZU01000039">
    <property type="protein sequence ID" value="KRV46417.1"/>
    <property type="molecule type" value="Genomic_DNA"/>
</dbReference>
<protein>
    <submittedName>
        <fullName evidence="2">Uncharacterized protein</fullName>
    </submittedName>
</protein>
<dbReference type="eggNOG" id="ENOG5033MFY">
    <property type="taxonomic scope" value="Bacteria"/>
</dbReference>
<gene>
    <name evidence="2" type="ORF">AQ490_10920</name>
</gene>
<keyword evidence="3" id="KW-1185">Reference proteome</keyword>
<dbReference type="SUPFAM" id="SSF81995">
    <property type="entry name" value="beta-sandwich domain of Sec23/24"/>
    <property type="match status" value="1"/>
</dbReference>
<organism evidence="2 3">
    <name type="scientific">Wenjunlia vitaminophila</name>
    <name type="common">Streptomyces vitaminophilus</name>
    <dbReference type="NCBI Taxonomy" id="76728"/>
    <lineage>
        <taxon>Bacteria</taxon>
        <taxon>Bacillati</taxon>
        <taxon>Actinomycetota</taxon>
        <taxon>Actinomycetes</taxon>
        <taxon>Kitasatosporales</taxon>
        <taxon>Streptomycetaceae</taxon>
        <taxon>Wenjunlia</taxon>
    </lineage>
</organism>